<evidence type="ECO:0000313" key="3">
    <source>
        <dbReference type="EMBL" id="GGH98367.1"/>
    </source>
</evidence>
<evidence type="ECO:0000313" key="5">
    <source>
        <dbReference type="Proteomes" id="UP000621856"/>
    </source>
</evidence>
<dbReference type="InterPro" id="IPR023393">
    <property type="entry name" value="START-like_dom_sf"/>
</dbReference>
<evidence type="ECO:0000313" key="4">
    <source>
        <dbReference type="EMBL" id="NHK28402.1"/>
    </source>
</evidence>
<dbReference type="Proteomes" id="UP000818603">
    <property type="component" value="Unassembled WGS sequence"/>
</dbReference>
<keyword evidence="6" id="KW-1185">Reference proteome</keyword>
<evidence type="ECO:0000259" key="2">
    <source>
        <dbReference type="Pfam" id="PF08327"/>
    </source>
</evidence>
<reference evidence="3" key="3">
    <citation type="submission" date="2020-09" db="EMBL/GenBank/DDBJ databases">
        <authorList>
            <person name="Sun Q."/>
            <person name="Zhou Y."/>
        </authorList>
    </citation>
    <scope>NUCLEOTIDE SEQUENCE</scope>
    <source>
        <strain evidence="3">CGMCC 1.14984</strain>
    </source>
</reference>
<dbReference type="EMBL" id="VCJR02000002">
    <property type="protein sequence ID" value="NHK28402.1"/>
    <property type="molecule type" value="Genomic_DNA"/>
</dbReference>
<dbReference type="Proteomes" id="UP000621856">
    <property type="component" value="Unassembled WGS sequence"/>
</dbReference>
<dbReference type="InterPro" id="IPR013538">
    <property type="entry name" value="ASHA1/2-like_C"/>
</dbReference>
<protein>
    <recommendedName>
        <fullName evidence="2">Activator of Hsp90 ATPase homologue 1/2-like C-terminal domain-containing protein</fullName>
    </recommendedName>
</protein>
<feature type="domain" description="Activator of Hsp90 ATPase homologue 1/2-like C-terminal" evidence="2">
    <location>
        <begin position="22"/>
        <end position="145"/>
    </location>
</feature>
<dbReference type="Gene3D" id="3.30.530.20">
    <property type="match status" value="1"/>
</dbReference>
<dbReference type="RefSeq" id="WP_155140378.1">
    <property type="nucleotide sequence ID" value="NZ_BMGZ01000002.1"/>
</dbReference>
<name>A0A8J3ERQ7_9PROT</name>
<dbReference type="Pfam" id="PF08327">
    <property type="entry name" value="AHSA1"/>
    <property type="match status" value="1"/>
</dbReference>
<dbReference type="EMBL" id="BMGZ01000002">
    <property type="protein sequence ID" value="GGH98367.1"/>
    <property type="molecule type" value="Genomic_DNA"/>
</dbReference>
<dbReference type="AlphaFoldDB" id="A0A8J3ERQ7"/>
<gene>
    <name evidence="4" type="ORF">FF098_010840</name>
    <name evidence="3" type="ORF">GCM10011355_21790</name>
</gene>
<reference evidence="3" key="1">
    <citation type="journal article" date="2014" name="Int. J. Syst. Evol. Microbiol.">
        <title>Complete genome sequence of Corynebacterium casei LMG S-19264T (=DSM 44701T), isolated from a smear-ripened cheese.</title>
        <authorList>
            <consortium name="US DOE Joint Genome Institute (JGI-PGF)"/>
            <person name="Walter F."/>
            <person name="Albersmeier A."/>
            <person name="Kalinowski J."/>
            <person name="Ruckert C."/>
        </authorList>
    </citation>
    <scope>NUCLEOTIDE SEQUENCE</scope>
    <source>
        <strain evidence="3">CGMCC 1.14984</strain>
    </source>
</reference>
<accession>A0A8J3ERQ7</accession>
<comment type="similarity">
    <text evidence="1">Belongs to the AHA1 family.</text>
</comment>
<sequence length="186" mass="20489">MTKEATKGEGTTVSSVYKITIDAPIETVWAILVKTDEALPFFFGAVCDTQDGLRKGVPMRMITPDRRFVSVVGEVLEFLPPHKYSHTFKFTNVDEPECIVTYELKEVEDGVEFSLVMENMPAGSRTEKSMQQGAAFIGQNLKALAETGKPAFSGRMVTMLGPVMGLFTPKVCKAENWPLRSTGKGE</sequence>
<reference evidence="4 6" key="2">
    <citation type="submission" date="2020-02" db="EMBL/GenBank/DDBJ databases">
        <title>Genome sequence of Parvularcula flava strain NH6-79.</title>
        <authorList>
            <person name="Abdul Karim M.H."/>
            <person name="Lam M.Q."/>
            <person name="Chen S.J."/>
            <person name="Yahya A."/>
            <person name="Shahir S."/>
            <person name="Shamsir M.S."/>
            <person name="Chong C.S."/>
        </authorList>
    </citation>
    <scope>NUCLEOTIDE SEQUENCE [LARGE SCALE GENOMIC DNA]</scope>
    <source>
        <strain evidence="4 6">NH6-79</strain>
    </source>
</reference>
<evidence type="ECO:0000256" key="1">
    <source>
        <dbReference type="ARBA" id="ARBA00006817"/>
    </source>
</evidence>
<dbReference type="SUPFAM" id="SSF55961">
    <property type="entry name" value="Bet v1-like"/>
    <property type="match status" value="1"/>
</dbReference>
<evidence type="ECO:0000313" key="6">
    <source>
        <dbReference type="Proteomes" id="UP000818603"/>
    </source>
</evidence>
<proteinExistence type="inferred from homology"/>
<comment type="caution">
    <text evidence="3">The sequence shown here is derived from an EMBL/GenBank/DDBJ whole genome shotgun (WGS) entry which is preliminary data.</text>
</comment>
<organism evidence="3 5">
    <name type="scientific">Aquisalinus luteolus</name>
    <dbReference type="NCBI Taxonomy" id="1566827"/>
    <lineage>
        <taxon>Bacteria</taxon>
        <taxon>Pseudomonadati</taxon>
        <taxon>Pseudomonadota</taxon>
        <taxon>Alphaproteobacteria</taxon>
        <taxon>Parvularculales</taxon>
        <taxon>Parvularculaceae</taxon>
        <taxon>Aquisalinus</taxon>
    </lineage>
</organism>